<protein>
    <submittedName>
        <fullName evidence="1">Uncharacterized protein</fullName>
    </submittedName>
</protein>
<dbReference type="AlphaFoldDB" id="A0A1Y4DJ11"/>
<organism evidence="1 2">
    <name type="scientific">Candidatus Avelusimicrobium gallicola</name>
    <dbReference type="NCBI Taxonomy" id="2562704"/>
    <lineage>
        <taxon>Bacteria</taxon>
        <taxon>Pseudomonadati</taxon>
        <taxon>Elusimicrobiota</taxon>
        <taxon>Elusimicrobia</taxon>
        <taxon>Elusimicrobiales</taxon>
        <taxon>Elusimicrobiaceae</taxon>
        <taxon>Candidatus Avelusimicrobium</taxon>
    </lineage>
</organism>
<sequence>MKTLFGRYGWAVALLTVAGALMLLGSAPVSAEQSPFEQLRRQMPAKLDLLRDRVDEAGGQDLSLALFLAVQSEDAHTVGTTVLVYQQYPRERKLAVLLAAAVKYHKEMSLMQRVEDQSLKQALAEAPAEMAGINGMFQTVQDSLSMTPEVLKDTVRKAQSHNMQRKAAEAVKRTVKHNLGQQKK</sequence>
<reference evidence="2" key="1">
    <citation type="submission" date="2017-04" db="EMBL/GenBank/DDBJ databases">
        <title>Function of individual gut microbiota members based on whole genome sequencing of pure cultures obtained from chicken caecum.</title>
        <authorList>
            <person name="Medvecky M."/>
            <person name="Cejkova D."/>
            <person name="Polansky O."/>
            <person name="Karasova D."/>
            <person name="Kubasova T."/>
            <person name="Cizek A."/>
            <person name="Rychlik I."/>
        </authorList>
    </citation>
    <scope>NUCLEOTIDE SEQUENCE [LARGE SCALE GENOMIC DNA]</scope>
    <source>
        <strain evidence="2">An273</strain>
    </source>
</reference>
<accession>A0A1Y4DJ11</accession>
<proteinExistence type="predicted"/>
<dbReference type="Proteomes" id="UP000196368">
    <property type="component" value="Unassembled WGS sequence"/>
</dbReference>
<dbReference type="RefSeq" id="WP_087288018.1">
    <property type="nucleotide sequence ID" value="NZ_NFJD01000002.1"/>
</dbReference>
<gene>
    <name evidence="1" type="ORF">B5F75_03585</name>
</gene>
<evidence type="ECO:0000313" key="2">
    <source>
        <dbReference type="Proteomes" id="UP000196368"/>
    </source>
</evidence>
<evidence type="ECO:0000313" key="1">
    <source>
        <dbReference type="EMBL" id="OUO56938.1"/>
    </source>
</evidence>
<keyword evidence="2" id="KW-1185">Reference proteome</keyword>
<name>A0A1Y4DJ11_9BACT</name>
<comment type="caution">
    <text evidence="1">The sequence shown here is derived from an EMBL/GenBank/DDBJ whole genome shotgun (WGS) entry which is preliminary data.</text>
</comment>
<dbReference type="EMBL" id="NFJD01000002">
    <property type="protein sequence ID" value="OUO56938.1"/>
    <property type="molecule type" value="Genomic_DNA"/>
</dbReference>